<keyword evidence="2" id="KW-1185">Reference proteome</keyword>
<name>A0A1I4VKE0_9PROT</name>
<evidence type="ECO:0000313" key="2">
    <source>
        <dbReference type="Proteomes" id="UP000183287"/>
    </source>
</evidence>
<proteinExistence type="predicted"/>
<accession>A0A1I4VKE0</accession>
<dbReference type="AlphaFoldDB" id="A0A1I4VKE0"/>
<protein>
    <submittedName>
        <fullName evidence="1">HTH-type transcriptional regulator / antitoxin HigA</fullName>
    </submittedName>
</protein>
<dbReference type="EMBL" id="FOUB01000085">
    <property type="protein sequence ID" value="SFN01627.1"/>
    <property type="molecule type" value="Genomic_DNA"/>
</dbReference>
<evidence type="ECO:0000313" key="1">
    <source>
        <dbReference type="EMBL" id="SFN01627.1"/>
    </source>
</evidence>
<sequence>MEQKGLTVKDLEPMIGESNRVYGILNRKRSLTLKMIWKPHQELGISAESLIKQPSNPYNA</sequence>
<organism evidence="1 2">
    <name type="scientific">Nitrosomonas communis</name>
    <dbReference type="NCBI Taxonomy" id="44574"/>
    <lineage>
        <taxon>Bacteria</taxon>
        <taxon>Pseudomonadati</taxon>
        <taxon>Pseudomonadota</taxon>
        <taxon>Betaproteobacteria</taxon>
        <taxon>Nitrosomonadales</taxon>
        <taxon>Nitrosomonadaceae</taxon>
        <taxon>Nitrosomonas</taxon>
    </lineage>
</organism>
<dbReference type="Proteomes" id="UP000183287">
    <property type="component" value="Unassembled WGS sequence"/>
</dbReference>
<reference evidence="2" key="1">
    <citation type="submission" date="2016-10" db="EMBL/GenBank/DDBJ databases">
        <authorList>
            <person name="Varghese N."/>
            <person name="Submissions S."/>
        </authorList>
    </citation>
    <scope>NUCLEOTIDE SEQUENCE [LARGE SCALE GENOMIC DNA]</scope>
    <source>
        <strain evidence="2">Nm44</strain>
    </source>
</reference>
<gene>
    <name evidence="1" type="ORF">SAMN05421863_108512</name>
</gene>